<evidence type="ECO:0000313" key="1">
    <source>
        <dbReference type="EMBL" id="THV56593.1"/>
    </source>
</evidence>
<protein>
    <submittedName>
        <fullName evidence="1">AraC family transcriptional regulator</fullName>
    </submittedName>
</protein>
<dbReference type="PANTHER" id="PTHR40055:SF1">
    <property type="entry name" value="TRANSCRIPTIONAL REGULATOR YGIV-RELATED"/>
    <property type="match status" value="1"/>
</dbReference>
<proteinExistence type="predicted"/>
<dbReference type="InterPro" id="IPR009057">
    <property type="entry name" value="Homeodomain-like_sf"/>
</dbReference>
<dbReference type="RefSeq" id="WP_136522937.1">
    <property type="nucleotide sequence ID" value="NZ_SDLV01000047.1"/>
</dbReference>
<accession>A0ABY2R600</accession>
<dbReference type="EMBL" id="SDLV01000047">
    <property type="protein sequence ID" value="THV56593.1"/>
    <property type="molecule type" value="Genomic_DNA"/>
</dbReference>
<organism evidence="1 2">
    <name type="scientific">Chryseobacterium candidae</name>
    <dbReference type="NCBI Taxonomy" id="1978493"/>
    <lineage>
        <taxon>Bacteria</taxon>
        <taxon>Pseudomonadati</taxon>
        <taxon>Bacteroidota</taxon>
        <taxon>Flavobacteriia</taxon>
        <taxon>Flavobacteriales</taxon>
        <taxon>Weeksellaceae</taxon>
        <taxon>Chryseobacterium group</taxon>
        <taxon>Chryseobacterium</taxon>
    </lineage>
</organism>
<reference evidence="1 2" key="1">
    <citation type="submission" date="2019-01" db="EMBL/GenBank/DDBJ databases">
        <authorList>
            <person name="B I."/>
            <person name="Ch S."/>
            <person name="Ch V.R."/>
        </authorList>
    </citation>
    <scope>NUCLEOTIDE SEQUENCE [LARGE SCALE GENOMIC DNA]</scope>
    <source>
        <strain evidence="1 2">JC507</strain>
    </source>
</reference>
<evidence type="ECO:0000313" key="2">
    <source>
        <dbReference type="Proteomes" id="UP000306038"/>
    </source>
</evidence>
<keyword evidence="2" id="KW-1185">Reference proteome</keyword>
<name>A0ABY2R600_9FLAO</name>
<dbReference type="Proteomes" id="UP000306038">
    <property type="component" value="Unassembled WGS sequence"/>
</dbReference>
<dbReference type="Gene3D" id="1.10.10.60">
    <property type="entry name" value="Homeodomain-like"/>
    <property type="match status" value="1"/>
</dbReference>
<comment type="caution">
    <text evidence="1">The sequence shown here is derived from an EMBL/GenBank/DDBJ whole genome shotgun (WGS) entry which is preliminary data.</text>
</comment>
<dbReference type="PANTHER" id="PTHR40055">
    <property type="entry name" value="TRANSCRIPTIONAL REGULATOR YGIV-RELATED"/>
    <property type="match status" value="1"/>
</dbReference>
<dbReference type="InterPro" id="IPR050908">
    <property type="entry name" value="SmbC-like"/>
</dbReference>
<dbReference type="SUPFAM" id="SSF46689">
    <property type="entry name" value="Homeodomain-like"/>
    <property type="match status" value="1"/>
</dbReference>
<sequence length="92" mass="10682">MKTIQYIDSHIDEDLSLEKVSKVSAYSPFHFHRIFKLVTTGISGFPVTRLSAKLSKSIAYSTRRTFTYEIYHTNFKEHPEGKMVVDFCIPIH</sequence>
<gene>
    <name evidence="1" type="ORF">EK417_17930</name>
</gene>